<dbReference type="InterPro" id="IPR009875">
    <property type="entry name" value="PilZ_domain"/>
</dbReference>
<feature type="domain" description="PilZ" evidence="1">
    <location>
        <begin position="105"/>
        <end position="180"/>
    </location>
</feature>
<reference evidence="2 3" key="1">
    <citation type="submission" date="2023-01" db="EMBL/GenBank/DDBJ databases">
        <title>Cultivation and genomic characterization of new, ubiquitous marine nitrite-oxidizing bacteria from the Nitrospirales.</title>
        <authorList>
            <person name="Mueller A.J."/>
            <person name="Daebeler A."/>
            <person name="Herbold C.W."/>
            <person name="Kirkegaard R.H."/>
            <person name="Daims H."/>
        </authorList>
    </citation>
    <scope>NUCLEOTIDE SEQUENCE [LARGE SCALE GENOMIC DNA]</scope>
    <source>
        <strain evidence="2 3">VA</strain>
    </source>
</reference>
<dbReference type="GO" id="GO:0035438">
    <property type="term" value="F:cyclic-di-GMP binding"/>
    <property type="evidence" value="ECO:0007669"/>
    <property type="project" value="InterPro"/>
</dbReference>
<gene>
    <name evidence="2" type="ORF">PP769_12755</name>
</gene>
<dbReference type="KEGG" id="nall:PP769_12755"/>
<proteinExistence type="predicted"/>
<dbReference type="RefSeq" id="WP_312640673.1">
    <property type="nucleotide sequence ID" value="NZ_CP116967.1"/>
</dbReference>
<protein>
    <submittedName>
        <fullName evidence="2">PilZ domain-containing protein</fullName>
    </submittedName>
</protein>
<evidence type="ECO:0000313" key="3">
    <source>
        <dbReference type="Proteomes" id="UP001302719"/>
    </source>
</evidence>
<keyword evidence="3" id="KW-1185">Reference proteome</keyword>
<dbReference type="Proteomes" id="UP001302719">
    <property type="component" value="Chromosome"/>
</dbReference>
<evidence type="ECO:0000313" key="2">
    <source>
        <dbReference type="EMBL" id="WNM56845.1"/>
    </source>
</evidence>
<dbReference type="Pfam" id="PF07238">
    <property type="entry name" value="PilZ"/>
    <property type="match status" value="1"/>
</dbReference>
<name>A0AA96GAZ4_9BACT</name>
<evidence type="ECO:0000259" key="1">
    <source>
        <dbReference type="Pfam" id="PF07238"/>
    </source>
</evidence>
<dbReference type="EMBL" id="CP116967">
    <property type="protein sequence ID" value="WNM56845.1"/>
    <property type="molecule type" value="Genomic_DNA"/>
</dbReference>
<dbReference type="AlphaFoldDB" id="A0AA96GAZ4"/>
<organism evidence="2 3">
    <name type="scientific">Candidatus Nitrospira allomarina</name>
    <dbReference type="NCBI Taxonomy" id="3020900"/>
    <lineage>
        <taxon>Bacteria</taxon>
        <taxon>Pseudomonadati</taxon>
        <taxon>Nitrospirota</taxon>
        <taxon>Nitrospiria</taxon>
        <taxon>Nitrospirales</taxon>
        <taxon>Nitrospiraceae</taxon>
        <taxon>Nitrospira</taxon>
    </lineage>
</organism>
<sequence>MDIVASEDRRQDCRVDVPVCLWVEIPLAFSYEMIDLDGAEFSQWQWDELAVSPDLVKAMVDEKDLTIRDPLLLQMVTRIDWMLTSILRTLGKDKNLKGAIPELTTVSLCGSGIKFYSEDSYPLDSFLVLRLILRPFIPIQAVGKIVRVDAKSKGKEQGFEIAVEFTKISSDDREAIIRHTLRSQATIQRLRLKQPVDSVLD</sequence>
<accession>A0AA96GAZ4</accession>